<dbReference type="RefSeq" id="WP_035262728.1">
    <property type="nucleotide sequence ID" value="NZ_JFKE01000012.1"/>
</dbReference>
<evidence type="ECO:0000256" key="3">
    <source>
        <dbReference type="ARBA" id="ARBA00023125"/>
    </source>
</evidence>
<proteinExistence type="inferred from homology"/>
<dbReference type="Gene3D" id="1.10.150.130">
    <property type="match status" value="1"/>
</dbReference>
<evidence type="ECO:0000259" key="5">
    <source>
        <dbReference type="PROSITE" id="PS51898"/>
    </source>
</evidence>
<dbReference type="GO" id="GO:0015074">
    <property type="term" value="P:DNA integration"/>
    <property type="evidence" value="ECO:0007669"/>
    <property type="project" value="UniProtKB-KW"/>
</dbReference>
<name>A0A037ZEH2_9RHOB</name>
<protein>
    <submittedName>
        <fullName evidence="6">Integrase</fullName>
    </submittedName>
</protein>
<dbReference type="SUPFAM" id="SSF56349">
    <property type="entry name" value="DNA breaking-rejoining enzymes"/>
    <property type="match status" value="1"/>
</dbReference>
<reference evidence="6 7" key="1">
    <citation type="submission" date="2014-03" db="EMBL/GenBank/DDBJ databases">
        <title>Draft Genome Sequence of Actibacterium mucosum KCTC 23349, a Marine Alphaproteobacterium with Complex Ionic Requirements Isolated from Mediterranean Seawater at Malvarrosa Beach, Valencia, Spain.</title>
        <authorList>
            <person name="Arahal D.R."/>
            <person name="Shao Z."/>
            <person name="Lai Q."/>
            <person name="Pujalte M.J."/>
        </authorList>
    </citation>
    <scope>NUCLEOTIDE SEQUENCE [LARGE SCALE GENOMIC DNA]</scope>
    <source>
        <strain evidence="6 7">KCTC 23349</strain>
    </source>
</reference>
<comment type="similarity">
    <text evidence="1">Belongs to the 'phage' integrase family.</text>
</comment>
<dbReference type="InterPro" id="IPR002104">
    <property type="entry name" value="Integrase_catalytic"/>
</dbReference>
<comment type="caution">
    <text evidence="6">The sequence shown here is derived from an EMBL/GenBank/DDBJ whole genome shotgun (WGS) entry which is preliminary data.</text>
</comment>
<dbReference type="InterPro" id="IPR050090">
    <property type="entry name" value="Tyrosine_recombinase_XerCD"/>
</dbReference>
<dbReference type="InterPro" id="IPR011010">
    <property type="entry name" value="DNA_brk_join_enz"/>
</dbReference>
<dbReference type="Proteomes" id="UP000026249">
    <property type="component" value="Unassembled WGS sequence"/>
</dbReference>
<keyword evidence="3" id="KW-0238">DNA-binding</keyword>
<dbReference type="InterPro" id="IPR013762">
    <property type="entry name" value="Integrase-like_cat_sf"/>
</dbReference>
<dbReference type="InterPro" id="IPR010998">
    <property type="entry name" value="Integrase_recombinase_N"/>
</dbReference>
<gene>
    <name evidence="6" type="ORF">ACMU_04380</name>
</gene>
<evidence type="ECO:0000256" key="4">
    <source>
        <dbReference type="ARBA" id="ARBA00023172"/>
    </source>
</evidence>
<dbReference type="Gene3D" id="1.10.443.10">
    <property type="entry name" value="Intergrase catalytic core"/>
    <property type="match status" value="1"/>
</dbReference>
<dbReference type="PROSITE" id="PS51898">
    <property type="entry name" value="TYR_RECOMBINASE"/>
    <property type="match status" value="1"/>
</dbReference>
<keyword evidence="7" id="KW-1185">Reference proteome</keyword>
<dbReference type="EMBL" id="JFKE01000012">
    <property type="protein sequence ID" value="KAJ54008.1"/>
    <property type="molecule type" value="Genomic_DNA"/>
</dbReference>
<dbReference type="PANTHER" id="PTHR30349:SF41">
    <property type="entry name" value="INTEGRASE_RECOMBINASE PROTEIN MJ0367-RELATED"/>
    <property type="match status" value="1"/>
</dbReference>
<evidence type="ECO:0000313" key="7">
    <source>
        <dbReference type="Proteomes" id="UP000026249"/>
    </source>
</evidence>
<dbReference type="STRING" id="1454373.ACMU_04380"/>
<accession>A0A037ZEH2</accession>
<feature type="domain" description="Tyr recombinase" evidence="5">
    <location>
        <begin position="158"/>
        <end position="330"/>
    </location>
</feature>
<dbReference type="Pfam" id="PF00589">
    <property type="entry name" value="Phage_integrase"/>
    <property type="match status" value="1"/>
</dbReference>
<dbReference type="AlphaFoldDB" id="A0A037ZEH2"/>
<dbReference type="GO" id="GO:0003677">
    <property type="term" value="F:DNA binding"/>
    <property type="evidence" value="ECO:0007669"/>
    <property type="project" value="UniProtKB-KW"/>
</dbReference>
<keyword evidence="2" id="KW-0229">DNA integration</keyword>
<evidence type="ECO:0000256" key="2">
    <source>
        <dbReference type="ARBA" id="ARBA00022908"/>
    </source>
</evidence>
<dbReference type="OrthoDB" id="7510934at2"/>
<sequence length="343" mass="39971">MTRKSLPKYVYNDRGYLRFIRRSRGISVMMHEEAGTPEFWDHYNRLLKGKPAPAPVKRNFEALILSYYESDAYKKLKPRTRSDYRRYISHIREIWAEKDPARIETHHIYELHRANADHWRQANYLVQVMVVLMNHARLIGFIKKAHGNPAKGIPLFKQQSDGWEPWPDDVRAEFEALASERARLVYELCVGTGQRIGDVVKMKWAHFSDEGFDFTQGKTDKPLWIPLTDRLKAHLDGIARTDGTIVTNAKGRPVSYRIVAEEMRSIKKKMKHEKASYYKTHGLRKNATIELYLAGCDDEMVKAVTGHSGVEMLKKYGGPIRQRELAKRAQEARNQMERRKTET</sequence>
<evidence type="ECO:0000256" key="1">
    <source>
        <dbReference type="ARBA" id="ARBA00008857"/>
    </source>
</evidence>
<dbReference type="PANTHER" id="PTHR30349">
    <property type="entry name" value="PHAGE INTEGRASE-RELATED"/>
    <property type="match status" value="1"/>
</dbReference>
<keyword evidence="4" id="KW-0233">DNA recombination</keyword>
<dbReference type="GO" id="GO:0006310">
    <property type="term" value="P:DNA recombination"/>
    <property type="evidence" value="ECO:0007669"/>
    <property type="project" value="UniProtKB-KW"/>
</dbReference>
<evidence type="ECO:0000313" key="6">
    <source>
        <dbReference type="EMBL" id="KAJ54008.1"/>
    </source>
</evidence>
<organism evidence="6 7">
    <name type="scientific">Actibacterium mucosum KCTC 23349</name>
    <dbReference type="NCBI Taxonomy" id="1454373"/>
    <lineage>
        <taxon>Bacteria</taxon>
        <taxon>Pseudomonadati</taxon>
        <taxon>Pseudomonadota</taxon>
        <taxon>Alphaproteobacteria</taxon>
        <taxon>Rhodobacterales</taxon>
        <taxon>Roseobacteraceae</taxon>
        <taxon>Actibacterium</taxon>
    </lineage>
</organism>